<dbReference type="EnsemblPlants" id="Pp3c26_3540V3.1">
    <property type="protein sequence ID" value="PAC:32918009.CDS.1"/>
    <property type="gene ID" value="Pp3c26_3540"/>
</dbReference>
<dbReference type="EnsemblPlants" id="Pp3c26_3540V3.2">
    <property type="protein sequence ID" value="PAC:32918010.CDS.1"/>
    <property type="gene ID" value="Pp3c26_3540"/>
</dbReference>
<evidence type="ECO:0000313" key="4">
    <source>
        <dbReference type="Proteomes" id="UP000006727"/>
    </source>
</evidence>
<reference evidence="3" key="3">
    <citation type="submission" date="2020-12" db="UniProtKB">
        <authorList>
            <consortium name="EnsemblPlants"/>
        </authorList>
    </citation>
    <scope>IDENTIFICATION</scope>
</reference>
<protein>
    <submittedName>
        <fullName evidence="2 3">Uncharacterized protein</fullName>
    </submittedName>
</protein>
<dbReference type="Proteomes" id="UP000006727">
    <property type="component" value="Chromosome 26"/>
</dbReference>
<proteinExistence type="predicted"/>
<keyword evidence="1" id="KW-1133">Transmembrane helix</keyword>
<reference evidence="2 4" key="2">
    <citation type="journal article" date="2018" name="Plant J.">
        <title>The Physcomitrella patens chromosome-scale assembly reveals moss genome structure and evolution.</title>
        <authorList>
            <person name="Lang D."/>
            <person name="Ullrich K.K."/>
            <person name="Murat F."/>
            <person name="Fuchs J."/>
            <person name="Jenkins J."/>
            <person name="Haas F.B."/>
            <person name="Piednoel M."/>
            <person name="Gundlach H."/>
            <person name="Van Bel M."/>
            <person name="Meyberg R."/>
            <person name="Vives C."/>
            <person name="Morata J."/>
            <person name="Symeonidi A."/>
            <person name="Hiss M."/>
            <person name="Muchero W."/>
            <person name="Kamisugi Y."/>
            <person name="Saleh O."/>
            <person name="Blanc G."/>
            <person name="Decker E.L."/>
            <person name="van Gessel N."/>
            <person name="Grimwood J."/>
            <person name="Hayes R.D."/>
            <person name="Graham S.W."/>
            <person name="Gunter L.E."/>
            <person name="McDaniel S.F."/>
            <person name="Hoernstein S.N.W."/>
            <person name="Larsson A."/>
            <person name="Li F.W."/>
            <person name="Perroud P.F."/>
            <person name="Phillips J."/>
            <person name="Ranjan P."/>
            <person name="Rokshar D.S."/>
            <person name="Rothfels C.J."/>
            <person name="Schneider L."/>
            <person name="Shu S."/>
            <person name="Stevenson D.W."/>
            <person name="Thummler F."/>
            <person name="Tillich M."/>
            <person name="Villarreal Aguilar J.C."/>
            <person name="Widiez T."/>
            <person name="Wong G.K."/>
            <person name="Wymore A."/>
            <person name="Zhang Y."/>
            <person name="Zimmer A.D."/>
            <person name="Quatrano R.S."/>
            <person name="Mayer K.F.X."/>
            <person name="Goodstein D."/>
            <person name="Casacuberta J.M."/>
            <person name="Vandepoele K."/>
            <person name="Reski R."/>
            <person name="Cuming A.C."/>
            <person name="Tuskan G.A."/>
            <person name="Maumus F."/>
            <person name="Salse J."/>
            <person name="Schmutz J."/>
            <person name="Rensing S.A."/>
        </authorList>
    </citation>
    <scope>NUCLEOTIDE SEQUENCE [LARGE SCALE GENOMIC DNA]</scope>
    <source>
        <strain evidence="3 4">cv. Gransden 2004</strain>
    </source>
</reference>
<keyword evidence="1" id="KW-0472">Membrane</keyword>
<dbReference type="PaxDb" id="3218-PP1S306_76V6.1"/>
<keyword evidence="4" id="KW-1185">Reference proteome</keyword>
<gene>
    <name evidence="2" type="ORF">PHYPA_030186</name>
</gene>
<accession>A0A2K1IBQ0</accession>
<evidence type="ECO:0000313" key="3">
    <source>
        <dbReference type="EnsemblPlants" id="PAC:32918009.CDS.1"/>
    </source>
</evidence>
<organism evidence="2">
    <name type="scientific">Physcomitrium patens</name>
    <name type="common">Spreading-leaved earth moss</name>
    <name type="synonym">Physcomitrella patens</name>
    <dbReference type="NCBI Taxonomy" id="3218"/>
    <lineage>
        <taxon>Eukaryota</taxon>
        <taxon>Viridiplantae</taxon>
        <taxon>Streptophyta</taxon>
        <taxon>Embryophyta</taxon>
        <taxon>Bryophyta</taxon>
        <taxon>Bryophytina</taxon>
        <taxon>Bryopsida</taxon>
        <taxon>Funariidae</taxon>
        <taxon>Funariales</taxon>
        <taxon>Funariaceae</taxon>
        <taxon>Physcomitrium</taxon>
    </lineage>
</organism>
<keyword evidence="1" id="KW-0812">Transmembrane</keyword>
<name>A0A2K1IBQ0_PHYPA</name>
<dbReference type="InParanoid" id="A0A2K1IBQ0"/>
<reference evidence="2 4" key="1">
    <citation type="journal article" date="2008" name="Science">
        <title>The Physcomitrella genome reveals evolutionary insights into the conquest of land by plants.</title>
        <authorList>
            <person name="Rensing S."/>
            <person name="Lang D."/>
            <person name="Zimmer A."/>
            <person name="Terry A."/>
            <person name="Salamov A."/>
            <person name="Shapiro H."/>
            <person name="Nishiyama T."/>
            <person name="Perroud P.-F."/>
            <person name="Lindquist E."/>
            <person name="Kamisugi Y."/>
            <person name="Tanahashi T."/>
            <person name="Sakakibara K."/>
            <person name="Fujita T."/>
            <person name="Oishi K."/>
            <person name="Shin-I T."/>
            <person name="Kuroki Y."/>
            <person name="Toyoda A."/>
            <person name="Suzuki Y."/>
            <person name="Hashimoto A."/>
            <person name="Yamaguchi K."/>
            <person name="Sugano A."/>
            <person name="Kohara Y."/>
            <person name="Fujiyama A."/>
            <person name="Anterola A."/>
            <person name="Aoki S."/>
            <person name="Ashton N."/>
            <person name="Barbazuk W.B."/>
            <person name="Barker E."/>
            <person name="Bennetzen J."/>
            <person name="Bezanilla M."/>
            <person name="Blankenship R."/>
            <person name="Cho S.H."/>
            <person name="Dutcher S."/>
            <person name="Estelle M."/>
            <person name="Fawcett J.A."/>
            <person name="Gundlach H."/>
            <person name="Hanada K."/>
            <person name="Heyl A."/>
            <person name="Hicks K.A."/>
            <person name="Hugh J."/>
            <person name="Lohr M."/>
            <person name="Mayer K."/>
            <person name="Melkozernov A."/>
            <person name="Murata T."/>
            <person name="Nelson D."/>
            <person name="Pils B."/>
            <person name="Prigge M."/>
            <person name="Reiss B."/>
            <person name="Renner T."/>
            <person name="Rombauts S."/>
            <person name="Rushton P."/>
            <person name="Sanderfoot A."/>
            <person name="Schween G."/>
            <person name="Shiu S.-H."/>
            <person name="Stueber K."/>
            <person name="Theodoulou F.L."/>
            <person name="Tu H."/>
            <person name="Van de Peer Y."/>
            <person name="Verrier P.J."/>
            <person name="Waters E."/>
            <person name="Wood A."/>
            <person name="Yang L."/>
            <person name="Cove D."/>
            <person name="Cuming A."/>
            <person name="Hasebe M."/>
            <person name="Lucas S."/>
            <person name="Mishler D.B."/>
            <person name="Reski R."/>
            <person name="Grigoriev I."/>
            <person name="Quatrano R.S."/>
            <person name="Boore J.L."/>
        </authorList>
    </citation>
    <scope>NUCLEOTIDE SEQUENCE [LARGE SCALE GENOMIC DNA]</scope>
    <source>
        <strain evidence="3 4">cv. Gransden 2004</strain>
    </source>
</reference>
<evidence type="ECO:0000256" key="1">
    <source>
        <dbReference type="SAM" id="Phobius"/>
    </source>
</evidence>
<dbReference type="AlphaFoldDB" id="A0A2K1IBQ0"/>
<evidence type="ECO:0000313" key="2">
    <source>
        <dbReference type="EMBL" id="PNR26705.1"/>
    </source>
</evidence>
<sequence>MNGIVGPRFMSAAFFCSNVEGSSRLLVVIKIAGCREALKFLLIALGSLSITTFAMGLLVPCLSCGAMITMSN</sequence>
<dbReference type="EMBL" id="ABEU02000026">
    <property type="protein sequence ID" value="PNR26705.1"/>
    <property type="molecule type" value="Genomic_DNA"/>
</dbReference>
<dbReference type="Gramene" id="Pp3c26_3540V3.2">
    <property type="protein sequence ID" value="PAC:32918010.CDS.1"/>
    <property type="gene ID" value="Pp3c26_3540"/>
</dbReference>
<feature type="transmembrane region" description="Helical" evidence="1">
    <location>
        <begin position="40"/>
        <end position="68"/>
    </location>
</feature>
<dbReference type="Gramene" id="Pp3c26_3540V3.1">
    <property type="protein sequence ID" value="PAC:32918009.CDS.1"/>
    <property type="gene ID" value="Pp3c26_3540"/>
</dbReference>